<dbReference type="SUPFAM" id="SSF53756">
    <property type="entry name" value="UDP-Glycosyltransferase/glycogen phosphorylase"/>
    <property type="match status" value="1"/>
</dbReference>
<dbReference type="RefSeq" id="WP_155322260.1">
    <property type="nucleotide sequence ID" value="NZ_AP021876.1"/>
</dbReference>
<name>A0A5K7ZHB6_9BACT</name>
<reference evidence="3 4" key="1">
    <citation type="submission" date="2019-11" db="EMBL/GenBank/DDBJ databases">
        <title>Comparative genomics of hydrocarbon-degrading Desulfosarcina strains.</title>
        <authorList>
            <person name="Watanabe M."/>
            <person name="Kojima H."/>
            <person name="Fukui M."/>
        </authorList>
    </citation>
    <scope>NUCLEOTIDE SEQUENCE [LARGE SCALE GENOMIC DNA]</scope>
    <source>
        <strain evidence="3 4">28bB2T</strain>
    </source>
</reference>
<accession>A0A5K7ZHB6</accession>
<dbReference type="InterPro" id="IPR007235">
    <property type="entry name" value="Glyco_trans_28_C"/>
</dbReference>
<proteinExistence type="predicted"/>
<protein>
    <recommendedName>
        <fullName evidence="2">Glycosyl transferase family 28 C-terminal domain-containing protein</fullName>
    </recommendedName>
</protein>
<feature type="domain" description="Glycosyl transferase family 28 C-terminal" evidence="2">
    <location>
        <begin position="254"/>
        <end position="334"/>
    </location>
</feature>
<dbReference type="Pfam" id="PF04101">
    <property type="entry name" value="Glyco_tran_28_C"/>
    <property type="match status" value="1"/>
</dbReference>
<evidence type="ECO:0000313" key="3">
    <source>
        <dbReference type="EMBL" id="BBO81598.1"/>
    </source>
</evidence>
<gene>
    <name evidence="3" type="ORF">DSCO28_21640</name>
</gene>
<dbReference type="PROSITE" id="PS00375">
    <property type="entry name" value="UDPGT"/>
    <property type="match status" value="1"/>
</dbReference>
<keyword evidence="1" id="KW-0808">Transferase</keyword>
<dbReference type="InterPro" id="IPR035595">
    <property type="entry name" value="UDP_glycos_trans_CS"/>
</dbReference>
<dbReference type="GO" id="GO:0016758">
    <property type="term" value="F:hexosyltransferase activity"/>
    <property type="evidence" value="ECO:0007669"/>
    <property type="project" value="InterPro"/>
</dbReference>
<dbReference type="KEGG" id="dov:DSCO28_21640"/>
<evidence type="ECO:0000313" key="4">
    <source>
        <dbReference type="Proteomes" id="UP000425960"/>
    </source>
</evidence>
<evidence type="ECO:0000256" key="1">
    <source>
        <dbReference type="ARBA" id="ARBA00022679"/>
    </source>
</evidence>
<sequence length="403" mass="44657">MKLLLVPGSNSLSHVAKCAALEKILTSAGHSVLIAVSREHAGFLRRLALPHSILPDIQEADGAALPSLNWFRSPDLLQHCIKTEIDLLKNYRPDRVIGVFRFTTKVSTAVLRIAYDTLACGCMMPEMTEVLGFGSGGEKSAEQSLYLDNFFRFAARKISMVMARFGLEAVNDLRELLVGDRTLLWDFPEFMPLPKRLNRFYIGPLTWHQWSDGTPVSVPPASYGHPRALICLGTRRPDQAVVEKATRCLLACGFDVTIACGGHRQLMDRLSPTHRVQTCLFAPLDQLLPDASLMVCHGGQMTVFEALKHRVPVLVIPSQPEQAHNGFCVERIGCGRRLSDPVAFKGDPRAFVQAFNRQSDIEVMEKIVHPALNGDLTIGLAKAQHCLQHYDATRIIADLMENG</sequence>
<dbReference type="Proteomes" id="UP000425960">
    <property type="component" value="Chromosome"/>
</dbReference>
<dbReference type="Gene3D" id="3.40.50.2000">
    <property type="entry name" value="Glycogen Phosphorylase B"/>
    <property type="match status" value="2"/>
</dbReference>
<evidence type="ECO:0000259" key="2">
    <source>
        <dbReference type="Pfam" id="PF04101"/>
    </source>
</evidence>
<dbReference type="AlphaFoldDB" id="A0A5K7ZHB6"/>
<dbReference type="EMBL" id="AP021876">
    <property type="protein sequence ID" value="BBO81598.1"/>
    <property type="molecule type" value="Genomic_DNA"/>
</dbReference>
<organism evidence="3 4">
    <name type="scientific">Desulfosarcina ovata subsp. sediminis</name>
    <dbReference type="NCBI Taxonomy" id="885957"/>
    <lineage>
        <taxon>Bacteria</taxon>
        <taxon>Pseudomonadati</taxon>
        <taxon>Thermodesulfobacteriota</taxon>
        <taxon>Desulfobacteria</taxon>
        <taxon>Desulfobacterales</taxon>
        <taxon>Desulfosarcinaceae</taxon>
        <taxon>Desulfosarcina</taxon>
    </lineage>
</organism>